<feature type="signal peptide" evidence="1">
    <location>
        <begin position="1"/>
        <end position="26"/>
    </location>
</feature>
<reference evidence="4" key="1">
    <citation type="submission" date="2012-12" db="EMBL/GenBank/DDBJ databases">
        <authorList>
            <person name="Hellsten U."/>
            <person name="Grimwood J."/>
            <person name="Chapman J.A."/>
            <person name="Shapiro H."/>
            <person name="Aerts A."/>
            <person name="Otillar R.P."/>
            <person name="Terry A.Y."/>
            <person name="Boore J.L."/>
            <person name="Simakov O."/>
            <person name="Marletaz F."/>
            <person name="Cho S.-J."/>
            <person name="Edsinger-Gonzales E."/>
            <person name="Havlak P."/>
            <person name="Kuo D.-H."/>
            <person name="Larsson T."/>
            <person name="Lv J."/>
            <person name="Arendt D."/>
            <person name="Savage R."/>
            <person name="Osoegawa K."/>
            <person name="de Jong P."/>
            <person name="Lindberg D.R."/>
            <person name="Seaver E.C."/>
            <person name="Weisblat D.A."/>
            <person name="Putnam N.H."/>
            <person name="Grigoriev I.V."/>
            <person name="Rokhsar D.S."/>
        </authorList>
    </citation>
    <scope>NUCLEOTIDE SEQUENCE</scope>
    <source>
        <strain evidence="4">I ESC-2004</strain>
    </source>
</reference>
<dbReference type="EMBL" id="KB305537">
    <property type="protein sequence ID" value="ELU00948.1"/>
    <property type="molecule type" value="Genomic_DNA"/>
</dbReference>
<evidence type="ECO:0000313" key="2">
    <source>
        <dbReference type="EMBL" id="ELU00948.1"/>
    </source>
</evidence>
<evidence type="ECO:0000313" key="3">
    <source>
        <dbReference type="EnsemblMetazoa" id="CapteP226433"/>
    </source>
</evidence>
<reference evidence="2 4" key="2">
    <citation type="journal article" date="2013" name="Nature">
        <title>Insights into bilaterian evolution from three spiralian genomes.</title>
        <authorList>
            <person name="Simakov O."/>
            <person name="Marletaz F."/>
            <person name="Cho S.J."/>
            <person name="Edsinger-Gonzales E."/>
            <person name="Havlak P."/>
            <person name="Hellsten U."/>
            <person name="Kuo D.H."/>
            <person name="Larsson T."/>
            <person name="Lv J."/>
            <person name="Arendt D."/>
            <person name="Savage R."/>
            <person name="Osoegawa K."/>
            <person name="de Jong P."/>
            <person name="Grimwood J."/>
            <person name="Chapman J.A."/>
            <person name="Shapiro H."/>
            <person name="Aerts A."/>
            <person name="Otillar R.P."/>
            <person name="Terry A.Y."/>
            <person name="Boore J.L."/>
            <person name="Grigoriev I.V."/>
            <person name="Lindberg D.R."/>
            <person name="Seaver E.C."/>
            <person name="Weisblat D.A."/>
            <person name="Putnam N.H."/>
            <person name="Rokhsar D.S."/>
        </authorList>
    </citation>
    <scope>NUCLEOTIDE SEQUENCE</scope>
    <source>
        <strain evidence="2 4">I ESC-2004</strain>
    </source>
</reference>
<evidence type="ECO:0000313" key="4">
    <source>
        <dbReference type="Proteomes" id="UP000014760"/>
    </source>
</evidence>
<keyword evidence="4" id="KW-1185">Reference proteome</keyword>
<dbReference type="HOGENOM" id="CLU_1323747_0_0_1"/>
<dbReference type="EMBL" id="AMQN01009492">
    <property type="status" value="NOT_ANNOTATED_CDS"/>
    <property type="molecule type" value="Genomic_DNA"/>
</dbReference>
<organism evidence="2">
    <name type="scientific">Capitella teleta</name>
    <name type="common">Polychaete worm</name>
    <dbReference type="NCBI Taxonomy" id="283909"/>
    <lineage>
        <taxon>Eukaryota</taxon>
        <taxon>Metazoa</taxon>
        <taxon>Spiralia</taxon>
        <taxon>Lophotrochozoa</taxon>
        <taxon>Annelida</taxon>
        <taxon>Polychaeta</taxon>
        <taxon>Sedentaria</taxon>
        <taxon>Scolecida</taxon>
        <taxon>Capitellidae</taxon>
        <taxon>Capitella</taxon>
    </lineage>
</organism>
<keyword evidence="1" id="KW-0732">Signal</keyword>
<protein>
    <recommendedName>
        <fullName evidence="5">Farnesoic acid O-methyl transferase domain-containing protein</fullName>
    </recommendedName>
</protein>
<feature type="non-terminal residue" evidence="2">
    <location>
        <position position="208"/>
    </location>
</feature>
<evidence type="ECO:0008006" key="5">
    <source>
        <dbReference type="Google" id="ProtNLM"/>
    </source>
</evidence>
<gene>
    <name evidence="2" type="ORF">CAPTEDRAFT_226433</name>
</gene>
<dbReference type="AlphaFoldDB" id="R7UAY5"/>
<name>R7UAY5_CAPTE</name>
<dbReference type="EnsemblMetazoa" id="CapteT226433">
    <property type="protein sequence ID" value="CapteP226433"/>
    <property type="gene ID" value="CapteG226433"/>
</dbReference>
<proteinExistence type="predicted"/>
<dbReference type="Proteomes" id="UP000014760">
    <property type="component" value="Unassembled WGS sequence"/>
</dbReference>
<reference evidence="3" key="3">
    <citation type="submission" date="2015-06" db="UniProtKB">
        <authorList>
            <consortium name="EnsemblMetazoa"/>
        </authorList>
    </citation>
    <scope>IDENTIFICATION</scope>
</reference>
<feature type="chain" id="PRO_5008787828" description="Farnesoic acid O-methyl transferase domain-containing protein" evidence="1">
    <location>
        <begin position="27"/>
        <end position="208"/>
    </location>
</feature>
<sequence length="208" mass="23356">MASTKTSQRLLAILINVFILLLEISAVPCNEADTRGLCTETHILLDNETINIPLEGRPEIIIQIESCGNHLIELTSEEGDVQLTFVIESDQIHLQGTNRSMVSACAEGSGLKFWAFWGFADRTLRLTMGQGIDVGKSMQQTIEFPSGTWKYPDYVQITVSPQSQVSLYTPYADLVLELPWCQRGRFELKADNDFVVFTLEIFADYRAT</sequence>
<accession>R7UAY5</accession>
<evidence type="ECO:0000256" key="1">
    <source>
        <dbReference type="SAM" id="SignalP"/>
    </source>
</evidence>